<name>A0A7S1BH51_9STRA</name>
<dbReference type="AlphaFoldDB" id="A0A7S1BH51"/>
<gene>
    <name evidence="1" type="ORF">CHYS00102_LOCUS14235</name>
</gene>
<dbReference type="EMBL" id="HBFR01019748">
    <property type="protein sequence ID" value="CAD8887037.1"/>
    <property type="molecule type" value="Transcribed_RNA"/>
</dbReference>
<evidence type="ECO:0000313" key="1">
    <source>
        <dbReference type="EMBL" id="CAD8887037.1"/>
    </source>
</evidence>
<reference evidence="1" key="1">
    <citation type="submission" date="2021-01" db="EMBL/GenBank/DDBJ databases">
        <authorList>
            <person name="Corre E."/>
            <person name="Pelletier E."/>
            <person name="Niang G."/>
            <person name="Scheremetjew M."/>
            <person name="Finn R."/>
            <person name="Kale V."/>
            <person name="Holt S."/>
            <person name="Cochrane G."/>
            <person name="Meng A."/>
            <person name="Brown T."/>
            <person name="Cohen L."/>
        </authorList>
    </citation>
    <scope>NUCLEOTIDE SEQUENCE</scope>
    <source>
        <strain evidence="1">308</strain>
    </source>
</reference>
<proteinExistence type="predicted"/>
<sequence length="229" mass="26529">MFSLHLNYFFSFERTKHWTLCVFVSYGYDGVVRVVMNIIIEHNVKRCIFLDTLVIHHPDGFPRRRSVTFFRPVQVVVLYADDFGSRIFHDRKNVLISPCDWLSVQIRGTLFVVVRFRGPTVKIVTGLLGFGFDVPTAVQPHFRFVPAAAACRDVEIGVLKIRMFRMTSLRKRADGRQHLFEIRAEGAQHDFVIRVPFGEKADGFVQRRQKQIAAAVEEEPSVYVRTLRD</sequence>
<organism evidence="1">
    <name type="scientific">Corethron hystrix</name>
    <dbReference type="NCBI Taxonomy" id="216773"/>
    <lineage>
        <taxon>Eukaryota</taxon>
        <taxon>Sar</taxon>
        <taxon>Stramenopiles</taxon>
        <taxon>Ochrophyta</taxon>
        <taxon>Bacillariophyta</taxon>
        <taxon>Coscinodiscophyceae</taxon>
        <taxon>Corethrophycidae</taxon>
        <taxon>Corethrales</taxon>
        <taxon>Corethraceae</taxon>
        <taxon>Corethron</taxon>
    </lineage>
</organism>
<accession>A0A7S1BH51</accession>
<protein>
    <submittedName>
        <fullName evidence="1">Uncharacterized protein</fullName>
    </submittedName>
</protein>